<organism evidence="1 2">
    <name type="scientific">Crystallibacter crystallopoietes</name>
    <dbReference type="NCBI Taxonomy" id="37928"/>
    <lineage>
        <taxon>Bacteria</taxon>
        <taxon>Bacillati</taxon>
        <taxon>Actinomycetota</taxon>
        <taxon>Actinomycetes</taxon>
        <taxon>Micrococcales</taxon>
        <taxon>Micrococcaceae</taxon>
        <taxon>Crystallibacter</taxon>
    </lineage>
</organism>
<name>A0A1H1AN18_9MICC</name>
<protein>
    <submittedName>
        <fullName evidence="1">Uncharacterized protein</fullName>
    </submittedName>
</protein>
<dbReference type="STRING" id="37928.SAMN04489742_1006"/>
<dbReference type="Proteomes" id="UP000181917">
    <property type="component" value="Unassembled WGS sequence"/>
</dbReference>
<dbReference type="AlphaFoldDB" id="A0A1H1AN18"/>
<accession>A0A1H1AN18</accession>
<evidence type="ECO:0000313" key="1">
    <source>
        <dbReference type="EMBL" id="SDQ41024.1"/>
    </source>
</evidence>
<keyword evidence="2" id="KW-1185">Reference proteome</keyword>
<dbReference type="EMBL" id="FNKH01000002">
    <property type="protein sequence ID" value="SDQ41024.1"/>
    <property type="molecule type" value="Genomic_DNA"/>
</dbReference>
<gene>
    <name evidence="1" type="ORF">SAMN04489742_1006</name>
</gene>
<reference evidence="1 2" key="1">
    <citation type="submission" date="2016-10" db="EMBL/GenBank/DDBJ databases">
        <authorList>
            <person name="de Groot N.N."/>
        </authorList>
    </citation>
    <scope>NUCLEOTIDE SEQUENCE [LARGE SCALE GENOMIC DNA]</scope>
    <source>
        <strain evidence="1 2">DSM 20117</strain>
    </source>
</reference>
<evidence type="ECO:0000313" key="2">
    <source>
        <dbReference type="Proteomes" id="UP000181917"/>
    </source>
</evidence>
<sequence length="36" mass="3858">MGPQTLTPVGPLRNDYVTGVTNNLKLDTVSNEANEV</sequence>
<proteinExistence type="predicted"/>